<evidence type="ECO:0008006" key="3">
    <source>
        <dbReference type="Google" id="ProtNLM"/>
    </source>
</evidence>
<gene>
    <name evidence="1" type="ORF">HJ568_17625</name>
</gene>
<keyword evidence="2" id="KW-1185">Reference proteome</keyword>
<dbReference type="Proteomes" id="UP000590068">
    <property type="component" value="Unassembled WGS sequence"/>
</dbReference>
<accession>A0ABX1UE63</accession>
<dbReference type="EMBL" id="JABCJR010000049">
    <property type="protein sequence ID" value="NMR71748.1"/>
    <property type="molecule type" value="Genomic_DNA"/>
</dbReference>
<protein>
    <recommendedName>
        <fullName evidence="3">DUF4365 domain-containing protein</fullName>
    </recommendedName>
</protein>
<sequence>MNEKTNKHIRATWDRFNKPNEMSTVTLGEIEGFAEKLGLLVESVTEVDFGYNPRIKAIQIKTNEGTALYPRQRLDEIDLYNHNVRPNQDYEHFWNSVDWFMPMFMSNGDINHGIEVSGLKVRDQKHSNKRLIQERFEPALSSIYTLGKIVPITVQTLAESSTISKHLPIIRESILAFYSGMKIAAIATLIPIIEDILGSIIGETSSDLDIVTKVNKSIDLANEGVTKLHINNVDWIPPEYIKNSVLKVMNERTFALETIRYWLLNSFYAKTDDYDNHSGFNRHFFAHAKSDIWQNEHNFFRAMGLIQALAFIESFAVDGSKVSIFPPEPDERAESFRQEVFTCLNTQLLKKHVLNELQIDNNLPFNPTASDDGWLLRAFKLSEKMNTQIIRGLRDKGWQCHSFTDPIKEGEHISVSATKDNHDIKVALLYTCATSNSIYKELDKTCDYILYQGSYYKQDSYAYGIEAKVLPLSAWIAPD</sequence>
<proteinExistence type="predicted"/>
<evidence type="ECO:0000313" key="1">
    <source>
        <dbReference type="EMBL" id="NMR71748.1"/>
    </source>
</evidence>
<organism evidence="1 2">
    <name type="scientific">Vibrio breoganii</name>
    <dbReference type="NCBI Taxonomy" id="553239"/>
    <lineage>
        <taxon>Bacteria</taxon>
        <taxon>Pseudomonadati</taxon>
        <taxon>Pseudomonadota</taxon>
        <taxon>Gammaproteobacteria</taxon>
        <taxon>Vibrionales</taxon>
        <taxon>Vibrionaceae</taxon>
        <taxon>Vibrio</taxon>
    </lineage>
</organism>
<comment type="caution">
    <text evidence="1">The sequence shown here is derived from an EMBL/GenBank/DDBJ whole genome shotgun (WGS) entry which is preliminary data.</text>
</comment>
<evidence type="ECO:0000313" key="2">
    <source>
        <dbReference type="Proteomes" id="UP000590068"/>
    </source>
</evidence>
<reference evidence="1 2" key="1">
    <citation type="submission" date="2020-04" db="EMBL/GenBank/DDBJ databases">
        <title>WGS-Seq of Vibrio isolated by the O'Toole Lab.</title>
        <authorList>
            <person name="Mckone K.P."/>
            <person name="Whitaker R."/>
            <person name="Sevigney J.L."/>
            <person name="Herring J.B."/>
            <person name="O'Toole G."/>
        </authorList>
    </citation>
    <scope>NUCLEOTIDE SEQUENCE [LARGE SCALE GENOMIC DNA]</scope>
    <source>
        <strain evidence="1 2">BS_02</strain>
    </source>
</reference>
<name>A0ABX1UE63_9VIBR</name>